<organism evidence="1 2">
    <name type="scientific">Pseudoalteromonas piscicida</name>
    <dbReference type="NCBI Taxonomy" id="43662"/>
    <lineage>
        <taxon>Bacteria</taxon>
        <taxon>Pseudomonadati</taxon>
        <taxon>Pseudomonadota</taxon>
        <taxon>Gammaproteobacteria</taxon>
        <taxon>Alteromonadales</taxon>
        <taxon>Pseudoalteromonadaceae</taxon>
        <taxon>Pseudoalteromonas</taxon>
    </lineage>
</organism>
<dbReference type="EMBL" id="NKHF01000066">
    <property type="protein sequence ID" value="PCK31027.1"/>
    <property type="molecule type" value="Genomic_DNA"/>
</dbReference>
<keyword evidence="2" id="KW-1185">Reference proteome</keyword>
<evidence type="ECO:0000313" key="2">
    <source>
        <dbReference type="Proteomes" id="UP000228621"/>
    </source>
</evidence>
<name>A0A2A5JNS3_PSEO7</name>
<reference evidence="2" key="1">
    <citation type="journal article" date="2019" name="Genome Announc.">
        <title>Draft Genome Sequence of Pseudoalteromonas piscicida Strain 36Y ROTHPW, an Hypersaline Seawater Isolate from the South Coast of Sonora, Mexico.</title>
        <authorList>
            <person name="Sanchez-Diaz R."/>
            <person name="Molina-Garza Z.J."/>
            <person name="Cruz-Suarez L.E."/>
            <person name="Selvin J."/>
            <person name="Kiran G.S."/>
            <person name="Ibarra-Gamez J.C."/>
            <person name="Gomez-Gil B."/>
            <person name="Galaviz-Silva L."/>
        </authorList>
    </citation>
    <scope>NUCLEOTIDE SEQUENCE [LARGE SCALE GENOMIC DNA]</scope>
    <source>
        <strain evidence="2">36Y_RITHPW</strain>
    </source>
</reference>
<evidence type="ECO:0000313" key="1">
    <source>
        <dbReference type="EMBL" id="PCK31027.1"/>
    </source>
</evidence>
<protein>
    <submittedName>
        <fullName evidence="1">Uncharacterized protein</fullName>
    </submittedName>
</protein>
<sequence length="202" mass="22794">MNKLDDFDSKLKDAYQSQQAAKALPATFRIKLRMVHFLHHYLGRVETWQWSAVTCSLALLFTLWYQQQPMNLSNVSGMSGHLISYGDFKHIETHELNQGQYLAHIDDQKKVLDAQFETAAQHVKAHRYGRLVAINDDAWLIEECNTHTLIELKQSVLAAMPTPKTTSVDFNTPVMLALSTAQQGQIIAVESLGQSQQVLACP</sequence>
<dbReference type="RefSeq" id="WP_099642771.1">
    <property type="nucleotide sequence ID" value="NZ_NKHF01000066.1"/>
</dbReference>
<proteinExistence type="predicted"/>
<dbReference type="Proteomes" id="UP000228621">
    <property type="component" value="Unassembled WGS sequence"/>
</dbReference>
<accession>A0A2A5JNS3</accession>
<dbReference type="AlphaFoldDB" id="A0A2A5JNS3"/>
<dbReference type="OrthoDB" id="6307145at2"/>
<comment type="caution">
    <text evidence="1">The sequence shown here is derived from an EMBL/GenBank/DDBJ whole genome shotgun (WGS) entry which is preliminary data.</text>
</comment>
<gene>
    <name evidence="1" type="ORF">CEX98_14480</name>
</gene>